<evidence type="ECO:0000313" key="13">
    <source>
        <dbReference type="EMBL" id="SDE09338.1"/>
    </source>
</evidence>
<protein>
    <recommendedName>
        <fullName evidence="9">Thiamine-phosphate synthase</fullName>
        <shortName evidence="9">TP synthase</shortName>
        <shortName evidence="9">TPS</shortName>
        <ecNumber evidence="9">2.5.1.3</ecNumber>
    </recommendedName>
    <alternativeName>
        <fullName evidence="9">Thiamine-phosphate pyrophosphorylase</fullName>
        <shortName evidence="9">TMP pyrophosphorylase</shortName>
        <shortName evidence="9">TMP-PPase</shortName>
    </alternativeName>
</protein>
<dbReference type="GO" id="GO:0000287">
    <property type="term" value="F:magnesium ion binding"/>
    <property type="evidence" value="ECO:0007669"/>
    <property type="project" value="UniProtKB-UniRule"/>
</dbReference>
<comment type="catalytic activity">
    <reaction evidence="6 9 10">
        <text>4-methyl-5-(2-phosphooxyethyl)-thiazole + 4-amino-2-methyl-5-(diphosphooxymethyl)pyrimidine + H(+) = thiamine phosphate + diphosphate</text>
        <dbReference type="Rhea" id="RHEA:22328"/>
        <dbReference type="ChEBI" id="CHEBI:15378"/>
        <dbReference type="ChEBI" id="CHEBI:33019"/>
        <dbReference type="ChEBI" id="CHEBI:37575"/>
        <dbReference type="ChEBI" id="CHEBI:57841"/>
        <dbReference type="ChEBI" id="CHEBI:58296"/>
        <dbReference type="EC" id="2.5.1.3"/>
    </reaction>
</comment>
<dbReference type="UniPathway" id="UPA00060">
    <property type="reaction ID" value="UER00141"/>
</dbReference>
<proteinExistence type="inferred from homology"/>
<dbReference type="InterPro" id="IPR013785">
    <property type="entry name" value="Aldolase_TIM"/>
</dbReference>
<dbReference type="EMBL" id="FNAG01000018">
    <property type="protein sequence ID" value="SDE09338.1"/>
    <property type="molecule type" value="Genomic_DNA"/>
</dbReference>
<comment type="similarity">
    <text evidence="9 10">Belongs to the thiamine-phosphate synthase family.</text>
</comment>
<dbReference type="EC" id="2.5.1.3" evidence="9"/>
<gene>
    <name evidence="9" type="primary">thiE</name>
    <name evidence="13" type="ORF">SAMN04488509_11833</name>
</gene>
<evidence type="ECO:0000256" key="4">
    <source>
        <dbReference type="ARBA" id="ARBA00022842"/>
    </source>
</evidence>
<evidence type="ECO:0000256" key="6">
    <source>
        <dbReference type="ARBA" id="ARBA00047334"/>
    </source>
</evidence>
<dbReference type="STRING" id="265719.SAMN04488509_11833"/>
<evidence type="ECO:0000256" key="3">
    <source>
        <dbReference type="ARBA" id="ARBA00022723"/>
    </source>
</evidence>
<comment type="catalytic activity">
    <reaction evidence="7 9 10">
        <text>2-(2-carboxy-4-methylthiazol-5-yl)ethyl phosphate + 4-amino-2-methyl-5-(diphosphooxymethyl)pyrimidine + 2 H(+) = thiamine phosphate + CO2 + diphosphate</text>
        <dbReference type="Rhea" id="RHEA:47848"/>
        <dbReference type="ChEBI" id="CHEBI:15378"/>
        <dbReference type="ChEBI" id="CHEBI:16526"/>
        <dbReference type="ChEBI" id="CHEBI:33019"/>
        <dbReference type="ChEBI" id="CHEBI:37575"/>
        <dbReference type="ChEBI" id="CHEBI:57841"/>
        <dbReference type="ChEBI" id="CHEBI:62890"/>
        <dbReference type="EC" id="2.5.1.3"/>
    </reaction>
</comment>
<dbReference type="InterPro" id="IPR034291">
    <property type="entry name" value="TMP_synthase"/>
</dbReference>
<dbReference type="Gene3D" id="3.20.20.70">
    <property type="entry name" value="Aldolase class I"/>
    <property type="match status" value="1"/>
</dbReference>
<feature type="binding site" evidence="9">
    <location>
        <position position="89"/>
    </location>
    <ligand>
        <name>Mg(2+)</name>
        <dbReference type="ChEBI" id="CHEBI:18420"/>
    </ligand>
</feature>
<dbReference type="InterPro" id="IPR036206">
    <property type="entry name" value="ThiamineP_synth_sf"/>
</dbReference>
<dbReference type="Proteomes" id="UP000199603">
    <property type="component" value="Unassembled WGS sequence"/>
</dbReference>
<name>A0A1G7A318_9GAMM</name>
<feature type="binding site" evidence="9">
    <location>
        <begin position="135"/>
        <end position="137"/>
    </location>
    <ligand>
        <name>2-[(2R,5Z)-2-carboxy-4-methylthiazol-5(2H)-ylidene]ethyl phosphate</name>
        <dbReference type="ChEBI" id="CHEBI:62899"/>
    </ligand>
</feature>
<evidence type="ECO:0000256" key="2">
    <source>
        <dbReference type="ARBA" id="ARBA00022679"/>
    </source>
</evidence>
<evidence type="ECO:0000259" key="12">
    <source>
        <dbReference type="Pfam" id="PF02581"/>
    </source>
</evidence>
<dbReference type="RefSeq" id="WP_091245779.1">
    <property type="nucleotide sequence ID" value="NZ_FNAG01000018.1"/>
</dbReference>
<evidence type="ECO:0000256" key="10">
    <source>
        <dbReference type="RuleBase" id="RU003826"/>
    </source>
</evidence>
<feature type="binding site" evidence="9">
    <location>
        <begin position="37"/>
        <end position="41"/>
    </location>
    <ligand>
        <name>4-amino-2-methyl-5-(diphosphooxymethyl)pyrimidine</name>
        <dbReference type="ChEBI" id="CHEBI:57841"/>
    </ligand>
</feature>
<feature type="binding site" evidence="9">
    <location>
        <position position="108"/>
    </location>
    <ligand>
        <name>4-amino-2-methyl-5-(diphosphooxymethyl)pyrimidine</name>
        <dbReference type="ChEBI" id="CHEBI:57841"/>
    </ligand>
</feature>
<keyword evidence="14" id="KW-1185">Reference proteome</keyword>
<evidence type="ECO:0000256" key="1">
    <source>
        <dbReference type="ARBA" id="ARBA00005165"/>
    </source>
</evidence>
<comment type="pathway">
    <text evidence="1 9 11">Cofactor biosynthesis; thiamine diphosphate biosynthesis; thiamine phosphate from 4-amino-2-methyl-5-diphosphomethylpyrimidine and 4-methyl-5-(2-phosphoethyl)-thiazole: step 1/1.</text>
</comment>
<keyword evidence="3 9" id="KW-0479">Metal-binding</keyword>
<evidence type="ECO:0000256" key="8">
    <source>
        <dbReference type="ARBA" id="ARBA00047883"/>
    </source>
</evidence>
<reference evidence="13 14" key="1">
    <citation type="submission" date="2016-10" db="EMBL/GenBank/DDBJ databases">
        <authorList>
            <person name="de Groot N.N."/>
        </authorList>
    </citation>
    <scope>NUCLEOTIDE SEQUENCE [LARGE SCALE GENOMIC DNA]</scope>
    <source>
        <strain evidence="13 14">DSM 16957</strain>
    </source>
</reference>
<dbReference type="GO" id="GO:0009228">
    <property type="term" value="P:thiamine biosynthetic process"/>
    <property type="evidence" value="ECO:0007669"/>
    <property type="project" value="UniProtKB-KW"/>
</dbReference>
<comment type="function">
    <text evidence="9">Condenses 4-methyl-5-(beta-hydroxyethyl)thiazole monophosphate (THZ-P) and 2-methyl-4-amino-5-hydroxymethyl pyrimidine pyrophosphate (HMP-PP) to form thiamine monophosphate (TMP).</text>
</comment>
<dbReference type="HAMAP" id="MF_00097">
    <property type="entry name" value="TMP_synthase"/>
    <property type="match status" value="1"/>
</dbReference>
<feature type="domain" description="Thiamine phosphate synthase/TenI" evidence="12">
    <location>
        <begin position="8"/>
        <end position="187"/>
    </location>
</feature>
<evidence type="ECO:0000256" key="5">
    <source>
        <dbReference type="ARBA" id="ARBA00022977"/>
    </source>
</evidence>
<dbReference type="InterPro" id="IPR022998">
    <property type="entry name" value="ThiamineP_synth_TenI"/>
</dbReference>
<dbReference type="NCBIfam" id="TIGR00693">
    <property type="entry name" value="thiE"/>
    <property type="match status" value="1"/>
</dbReference>
<dbReference type="SUPFAM" id="SSF51391">
    <property type="entry name" value="Thiamin phosphate synthase"/>
    <property type="match status" value="1"/>
</dbReference>
<comment type="cofactor">
    <cofactor evidence="9">
        <name>Mg(2+)</name>
        <dbReference type="ChEBI" id="CHEBI:18420"/>
    </cofactor>
    <text evidence="9">Binds 1 Mg(2+) ion per subunit.</text>
</comment>
<dbReference type="CDD" id="cd00564">
    <property type="entry name" value="TMP_TenI"/>
    <property type="match status" value="1"/>
</dbReference>
<dbReference type="GO" id="GO:0004789">
    <property type="term" value="F:thiamine-phosphate diphosphorylase activity"/>
    <property type="evidence" value="ECO:0007669"/>
    <property type="project" value="UniProtKB-UniRule"/>
</dbReference>
<comment type="catalytic activity">
    <reaction evidence="8 9 10">
        <text>2-[(2R,5Z)-2-carboxy-4-methylthiazol-5(2H)-ylidene]ethyl phosphate + 4-amino-2-methyl-5-(diphosphooxymethyl)pyrimidine + 2 H(+) = thiamine phosphate + CO2 + diphosphate</text>
        <dbReference type="Rhea" id="RHEA:47844"/>
        <dbReference type="ChEBI" id="CHEBI:15378"/>
        <dbReference type="ChEBI" id="CHEBI:16526"/>
        <dbReference type="ChEBI" id="CHEBI:33019"/>
        <dbReference type="ChEBI" id="CHEBI:37575"/>
        <dbReference type="ChEBI" id="CHEBI:57841"/>
        <dbReference type="ChEBI" id="CHEBI:62899"/>
        <dbReference type="EC" id="2.5.1.3"/>
    </reaction>
</comment>
<keyword evidence="4 9" id="KW-0460">Magnesium</keyword>
<evidence type="ECO:0000256" key="7">
    <source>
        <dbReference type="ARBA" id="ARBA00047851"/>
    </source>
</evidence>
<dbReference type="GO" id="GO:0005737">
    <property type="term" value="C:cytoplasm"/>
    <property type="evidence" value="ECO:0007669"/>
    <property type="project" value="TreeGrafter"/>
</dbReference>
<sequence length="219" mass="22872">MPTPLRGVYLITPDLGDTALLIERSRRALSAGLALLQYRNKTATMKVRARQASALAELCREFNVPMIVNDGVEMAMDVGASGVHLGGEDGSLRLARERMGPKALIGASCYASYERAALARAEGASYIAFGAFAASPTKPLAKRADLTLLEQARPLALPIVAIGGITPAIAPSIVTAGADLLAVISSVYEAADPAAAVLALRQAFSEFQGDSHADQPRAV</sequence>
<dbReference type="PANTHER" id="PTHR20857:SF15">
    <property type="entry name" value="THIAMINE-PHOSPHATE SYNTHASE"/>
    <property type="match status" value="1"/>
</dbReference>
<feature type="binding site" evidence="9">
    <location>
        <begin position="184"/>
        <end position="185"/>
    </location>
    <ligand>
        <name>2-[(2R,5Z)-2-carboxy-4-methylthiazol-5(2H)-ylidene]ethyl phosphate</name>
        <dbReference type="ChEBI" id="CHEBI:62899"/>
    </ligand>
</feature>
<feature type="binding site" evidence="9">
    <location>
        <position position="70"/>
    </location>
    <ligand>
        <name>Mg(2+)</name>
        <dbReference type="ChEBI" id="CHEBI:18420"/>
    </ligand>
</feature>
<keyword evidence="2 9" id="KW-0808">Transferase</keyword>
<dbReference type="Pfam" id="PF02581">
    <property type="entry name" value="TMP-TENI"/>
    <property type="match status" value="1"/>
</dbReference>
<accession>A0A1G7A318</accession>
<evidence type="ECO:0000256" key="9">
    <source>
        <dbReference type="HAMAP-Rule" id="MF_00097"/>
    </source>
</evidence>
<dbReference type="OrthoDB" id="9789949at2"/>
<feature type="binding site" evidence="9">
    <location>
        <position position="164"/>
    </location>
    <ligand>
        <name>2-[(2R,5Z)-2-carboxy-4-methylthiazol-5(2H)-ylidene]ethyl phosphate</name>
        <dbReference type="ChEBI" id="CHEBI:62899"/>
    </ligand>
</feature>
<keyword evidence="5 9" id="KW-0784">Thiamine biosynthesis</keyword>
<dbReference type="GO" id="GO:0009229">
    <property type="term" value="P:thiamine diphosphate biosynthetic process"/>
    <property type="evidence" value="ECO:0007669"/>
    <property type="project" value="UniProtKB-UniRule"/>
</dbReference>
<organism evidence="13 14">
    <name type="scientific">Aquimonas voraii</name>
    <dbReference type="NCBI Taxonomy" id="265719"/>
    <lineage>
        <taxon>Bacteria</taxon>
        <taxon>Pseudomonadati</taxon>
        <taxon>Pseudomonadota</taxon>
        <taxon>Gammaproteobacteria</taxon>
        <taxon>Lysobacterales</taxon>
        <taxon>Lysobacteraceae</taxon>
        <taxon>Aquimonas</taxon>
    </lineage>
</organism>
<feature type="binding site" evidence="9">
    <location>
        <position position="69"/>
    </location>
    <ligand>
        <name>4-amino-2-methyl-5-(diphosphooxymethyl)pyrimidine</name>
        <dbReference type="ChEBI" id="CHEBI:57841"/>
    </ligand>
</feature>
<evidence type="ECO:0000256" key="11">
    <source>
        <dbReference type="RuleBase" id="RU004253"/>
    </source>
</evidence>
<dbReference type="PANTHER" id="PTHR20857">
    <property type="entry name" value="THIAMINE-PHOSPHATE PYROPHOSPHORYLASE"/>
    <property type="match status" value="1"/>
</dbReference>
<dbReference type="AlphaFoldDB" id="A0A1G7A318"/>
<feature type="binding site" evidence="9">
    <location>
        <position position="138"/>
    </location>
    <ligand>
        <name>4-amino-2-methyl-5-(diphosphooxymethyl)pyrimidine</name>
        <dbReference type="ChEBI" id="CHEBI:57841"/>
    </ligand>
</feature>
<evidence type="ECO:0000313" key="14">
    <source>
        <dbReference type="Proteomes" id="UP000199603"/>
    </source>
</evidence>